<sequence length="94" mass="11062">MEILNNRLDVLEQEAENMKKMLLVSMNERRKTITEILQLFQTLCRHLYHSEAKHPLSFHKQETRHQNIGLLQVLCEDSNPFLVLRNSTKTSSLS</sequence>
<reference evidence="2" key="1">
    <citation type="journal article" date="2017" name="Nature">
        <title>The genome of Chenopodium quinoa.</title>
        <authorList>
            <person name="Jarvis D.E."/>
            <person name="Ho Y.S."/>
            <person name="Lightfoot D.J."/>
            <person name="Schmoeckel S.M."/>
            <person name="Li B."/>
            <person name="Borm T.J.A."/>
            <person name="Ohyanagi H."/>
            <person name="Mineta K."/>
            <person name="Michell C.T."/>
            <person name="Saber N."/>
            <person name="Kharbatia N.M."/>
            <person name="Rupper R.R."/>
            <person name="Sharp A.R."/>
            <person name="Dally N."/>
            <person name="Boughton B.A."/>
            <person name="Woo Y.H."/>
            <person name="Gao G."/>
            <person name="Schijlen E.G.W.M."/>
            <person name="Guo X."/>
            <person name="Momin A.A."/>
            <person name="Negrao S."/>
            <person name="Al-Babili S."/>
            <person name="Gehring C."/>
            <person name="Roessner U."/>
            <person name="Jung C."/>
            <person name="Murphy K."/>
            <person name="Arold S.T."/>
            <person name="Gojobori T."/>
            <person name="van der Linden C.G."/>
            <person name="van Loo E.N."/>
            <person name="Jellen E.N."/>
            <person name="Maughan P.J."/>
            <person name="Tester M."/>
        </authorList>
    </citation>
    <scope>NUCLEOTIDE SEQUENCE [LARGE SCALE GENOMIC DNA]</scope>
    <source>
        <strain evidence="2">cv. PI 614886</strain>
    </source>
</reference>
<dbReference type="Proteomes" id="UP000596660">
    <property type="component" value="Unplaced"/>
</dbReference>
<keyword evidence="3" id="KW-1185">Reference proteome</keyword>
<feature type="coiled-coil region" evidence="1">
    <location>
        <begin position="1"/>
        <end position="28"/>
    </location>
</feature>
<organism evidence="2 3">
    <name type="scientific">Chenopodium quinoa</name>
    <name type="common">Quinoa</name>
    <dbReference type="NCBI Taxonomy" id="63459"/>
    <lineage>
        <taxon>Eukaryota</taxon>
        <taxon>Viridiplantae</taxon>
        <taxon>Streptophyta</taxon>
        <taxon>Embryophyta</taxon>
        <taxon>Tracheophyta</taxon>
        <taxon>Spermatophyta</taxon>
        <taxon>Magnoliopsida</taxon>
        <taxon>eudicotyledons</taxon>
        <taxon>Gunneridae</taxon>
        <taxon>Pentapetalae</taxon>
        <taxon>Caryophyllales</taxon>
        <taxon>Chenopodiaceae</taxon>
        <taxon>Chenopodioideae</taxon>
        <taxon>Atripliceae</taxon>
        <taxon>Chenopodium</taxon>
    </lineage>
</organism>
<protein>
    <submittedName>
        <fullName evidence="2">Uncharacterized protein</fullName>
    </submittedName>
</protein>
<evidence type="ECO:0000313" key="2">
    <source>
        <dbReference type="EnsemblPlants" id="AUR62025082-RA:cds"/>
    </source>
</evidence>
<dbReference type="AlphaFoldDB" id="A0A803M856"/>
<proteinExistence type="predicted"/>
<name>A0A803M856_CHEQI</name>
<dbReference type="EnsemblPlants" id="AUR62025082-RA">
    <property type="protein sequence ID" value="AUR62025082-RA:cds"/>
    <property type="gene ID" value="AUR62025082"/>
</dbReference>
<evidence type="ECO:0000256" key="1">
    <source>
        <dbReference type="SAM" id="Coils"/>
    </source>
</evidence>
<accession>A0A803M856</accession>
<evidence type="ECO:0000313" key="3">
    <source>
        <dbReference type="Proteomes" id="UP000596660"/>
    </source>
</evidence>
<dbReference type="Gramene" id="AUR62025082-RA">
    <property type="protein sequence ID" value="AUR62025082-RA:cds"/>
    <property type="gene ID" value="AUR62025082"/>
</dbReference>
<keyword evidence="1" id="KW-0175">Coiled coil</keyword>
<reference evidence="2" key="2">
    <citation type="submission" date="2021-03" db="UniProtKB">
        <authorList>
            <consortium name="EnsemblPlants"/>
        </authorList>
    </citation>
    <scope>IDENTIFICATION</scope>
</reference>